<accession>A0A0C9LTU5</accession>
<gene>
    <name evidence="4" type="ORF">MAM1_0054d03509</name>
</gene>
<feature type="region of interest" description="Disordered" evidence="2">
    <location>
        <begin position="1"/>
        <end position="62"/>
    </location>
</feature>
<dbReference type="PANTHER" id="PTHR38116">
    <property type="entry name" value="CHROMOSOME 7, WHOLE GENOME SHOTGUN SEQUENCE"/>
    <property type="match status" value="1"/>
</dbReference>
<reference evidence="4" key="1">
    <citation type="submission" date="2014-09" db="EMBL/GenBank/DDBJ databases">
        <title>Draft genome sequence of an oleaginous Mucoromycotina fungus Mucor ambiguus NBRC6742.</title>
        <authorList>
            <person name="Takeda I."/>
            <person name="Yamane N."/>
            <person name="Morita T."/>
            <person name="Tamano K."/>
            <person name="Machida M."/>
            <person name="Baker S."/>
            <person name="Koike H."/>
        </authorList>
    </citation>
    <scope>NUCLEOTIDE SEQUENCE</scope>
    <source>
        <strain evidence="4">NBRC 6742</strain>
    </source>
</reference>
<feature type="compositionally biased region" description="Low complexity" evidence="2">
    <location>
        <begin position="41"/>
        <end position="52"/>
    </location>
</feature>
<dbReference type="AlphaFoldDB" id="A0A0C9LTU5"/>
<dbReference type="EMBL" id="DF836343">
    <property type="protein sequence ID" value="GAN04050.1"/>
    <property type="molecule type" value="Genomic_DNA"/>
</dbReference>
<dbReference type="GO" id="GO:0003700">
    <property type="term" value="F:DNA-binding transcription factor activity"/>
    <property type="evidence" value="ECO:0007669"/>
    <property type="project" value="InterPro"/>
</dbReference>
<feature type="coiled-coil region" evidence="1">
    <location>
        <begin position="76"/>
        <end position="103"/>
    </location>
</feature>
<proteinExistence type="predicted"/>
<dbReference type="SUPFAM" id="SSF57959">
    <property type="entry name" value="Leucine zipper domain"/>
    <property type="match status" value="1"/>
</dbReference>
<sequence>MSDISFEHFDPELELKNLDENGKPIKPRKKPGRKPNPPSPAQRKAQNRAAQRAFRERKRREMRDAETNIKKCIYMRDQAIKDAKQLRKKVDELRYENNFLKGQVLTLKIACIANRVDVPKFWDTGMRDKMGSDITTFSRTKDIPQSLEFFLDNKKCIITMETENLAAYDLTPPQSVSSEIPMYHQGNQQHYNHTNTGTGSSNSFLDQGMIDPLSPPDLSQHQQQHTPPTAAIGLDNFSNMIQSVSAEMDPGLMQFLMQPETMNEIMNQMKDVPPELWLSQVPPEFLPLIPAEIKSYLDHPEANLLEKLKAEFGLNDIASPPHPSDPMYHATSPPPLSASTSAPVSTASASTSTTGILPPPHTSGGTPNSTFKPEIPVEDDFWMDIKNPALPPNVSNKVYVAGPISPLDAVTQMRTMRDQNDNRYLLTPTELQRKIPHDPRIDLIPGPTMRDFMIIFQDFYDANELFNFLLESAMFIGGELGNPDCWFVPPNFIRKYWFLCPNYRPTRPDNSVELAVFFAQKMIDSLKRRKEMYIMRDKHMEYFLQPDLDMGMEDEDDEDSEDQQSAVFEQHDRIDMLLINNINKEIPRIISPNAFTV</sequence>
<evidence type="ECO:0000256" key="2">
    <source>
        <dbReference type="SAM" id="MobiDB-lite"/>
    </source>
</evidence>
<keyword evidence="5" id="KW-1185">Reference proteome</keyword>
<keyword evidence="1" id="KW-0175">Coiled coil</keyword>
<feature type="compositionally biased region" description="Low complexity" evidence="2">
    <location>
        <begin position="337"/>
        <end position="354"/>
    </location>
</feature>
<dbReference type="Pfam" id="PF11905">
    <property type="entry name" value="DUF3425"/>
    <property type="match status" value="1"/>
</dbReference>
<dbReference type="Proteomes" id="UP000053815">
    <property type="component" value="Unassembled WGS sequence"/>
</dbReference>
<protein>
    <recommendedName>
        <fullName evidence="3">BZIP domain-containing protein</fullName>
    </recommendedName>
</protein>
<dbReference type="CDD" id="cd14688">
    <property type="entry name" value="bZIP_YAP"/>
    <property type="match status" value="1"/>
</dbReference>
<dbReference type="PANTHER" id="PTHR38116:SF9">
    <property type="entry name" value="BZIP DOMAIN-CONTAINING PROTEIN"/>
    <property type="match status" value="1"/>
</dbReference>
<dbReference type="InterPro" id="IPR004827">
    <property type="entry name" value="bZIP"/>
</dbReference>
<name>A0A0C9LTU5_9FUNG</name>
<evidence type="ECO:0000313" key="4">
    <source>
        <dbReference type="EMBL" id="GAN04050.1"/>
    </source>
</evidence>
<evidence type="ECO:0000259" key="3">
    <source>
        <dbReference type="PROSITE" id="PS00036"/>
    </source>
</evidence>
<evidence type="ECO:0000313" key="5">
    <source>
        <dbReference type="Proteomes" id="UP000053815"/>
    </source>
</evidence>
<feature type="domain" description="BZIP" evidence="3">
    <location>
        <begin position="43"/>
        <end position="57"/>
    </location>
</feature>
<dbReference type="OrthoDB" id="2245989at2759"/>
<dbReference type="Gene3D" id="1.20.5.170">
    <property type="match status" value="1"/>
</dbReference>
<feature type="compositionally biased region" description="Basic and acidic residues" evidence="2">
    <location>
        <begin position="1"/>
        <end position="23"/>
    </location>
</feature>
<feature type="region of interest" description="Disordered" evidence="2">
    <location>
        <begin position="316"/>
        <end position="373"/>
    </location>
</feature>
<dbReference type="InterPro" id="IPR046347">
    <property type="entry name" value="bZIP_sf"/>
</dbReference>
<organism evidence="4">
    <name type="scientific">Mucor ambiguus</name>
    <dbReference type="NCBI Taxonomy" id="91626"/>
    <lineage>
        <taxon>Eukaryota</taxon>
        <taxon>Fungi</taxon>
        <taxon>Fungi incertae sedis</taxon>
        <taxon>Mucoromycota</taxon>
        <taxon>Mucoromycotina</taxon>
        <taxon>Mucoromycetes</taxon>
        <taxon>Mucorales</taxon>
        <taxon>Mucorineae</taxon>
        <taxon>Mucoraceae</taxon>
        <taxon>Mucor</taxon>
    </lineage>
</organism>
<dbReference type="InterPro" id="IPR021833">
    <property type="entry name" value="DUF3425"/>
</dbReference>
<dbReference type="PROSITE" id="PS00036">
    <property type="entry name" value="BZIP_BASIC"/>
    <property type="match status" value="1"/>
</dbReference>
<evidence type="ECO:0000256" key="1">
    <source>
        <dbReference type="SAM" id="Coils"/>
    </source>
</evidence>